<comment type="caution">
    <text evidence="3">The sequence shown here is derived from an EMBL/GenBank/DDBJ whole genome shotgun (WGS) entry which is preliminary data.</text>
</comment>
<keyword evidence="1" id="KW-0812">Transmembrane</keyword>
<dbReference type="GO" id="GO:0005783">
    <property type="term" value="C:endoplasmic reticulum"/>
    <property type="evidence" value="ECO:0007669"/>
    <property type="project" value="TreeGrafter"/>
</dbReference>
<dbReference type="InterPro" id="IPR053224">
    <property type="entry name" value="Sensory_adhesion_molecule"/>
</dbReference>
<gene>
    <name evidence="3" type="ORF">FRX31_006460</name>
</gene>
<dbReference type="Gene3D" id="2.120.10.30">
    <property type="entry name" value="TolB, C-terminal domain"/>
    <property type="match status" value="1"/>
</dbReference>
<evidence type="ECO:0000313" key="4">
    <source>
        <dbReference type="Proteomes" id="UP000554482"/>
    </source>
</evidence>
<feature type="chain" id="PRO_5029854164" evidence="2">
    <location>
        <begin position="21"/>
        <end position="366"/>
    </location>
</feature>
<name>A0A7J6X3J4_THATH</name>
<dbReference type="InterPro" id="IPR011042">
    <property type="entry name" value="6-blade_b-propeller_TolB-like"/>
</dbReference>
<dbReference type="AlphaFoldDB" id="A0A7J6X3J4"/>
<dbReference type="FunFam" id="2.120.10.30:FF:000089">
    <property type="entry name" value="Calcium-dependent phosphotriesterase superfamily protein"/>
    <property type="match status" value="1"/>
</dbReference>
<reference evidence="3 4" key="1">
    <citation type="submission" date="2020-06" db="EMBL/GenBank/DDBJ databases">
        <title>Transcriptomic and genomic resources for Thalictrum thalictroides and T. hernandezii: Facilitating candidate gene discovery in an emerging model plant lineage.</title>
        <authorList>
            <person name="Arias T."/>
            <person name="Riano-Pachon D.M."/>
            <person name="Di Stilio V.S."/>
        </authorList>
    </citation>
    <scope>NUCLEOTIDE SEQUENCE [LARGE SCALE GENOMIC DNA]</scope>
    <source>
        <strain evidence="4">cv. WT478/WT964</strain>
        <tissue evidence="3">Leaves</tissue>
    </source>
</reference>
<keyword evidence="4" id="KW-1185">Reference proteome</keyword>
<proteinExistence type="predicted"/>
<dbReference type="SUPFAM" id="SSF101898">
    <property type="entry name" value="NHL repeat"/>
    <property type="match status" value="1"/>
</dbReference>
<feature type="transmembrane region" description="Helical" evidence="1">
    <location>
        <begin position="333"/>
        <end position="352"/>
    </location>
</feature>
<dbReference type="EMBL" id="JABWDY010006029">
    <property type="protein sequence ID" value="KAF5203953.1"/>
    <property type="molecule type" value="Genomic_DNA"/>
</dbReference>
<keyword evidence="2" id="KW-0732">Signal</keyword>
<accession>A0A7J6X3J4</accession>
<evidence type="ECO:0000256" key="2">
    <source>
        <dbReference type="SAM" id="SignalP"/>
    </source>
</evidence>
<dbReference type="PANTHER" id="PTHR31460">
    <property type="match status" value="1"/>
</dbReference>
<feature type="signal peptide" evidence="2">
    <location>
        <begin position="1"/>
        <end position="20"/>
    </location>
</feature>
<dbReference type="PANTHER" id="PTHR31460:SF3">
    <property type="entry name" value="MESOCENTIN"/>
    <property type="match status" value="1"/>
</dbReference>
<sequence>MSSILIFFVFLFLTIPTTTATKRHVITFRSPNLFPEGITYDPSSKHFLVGSLNHRIINSVNHDGIVKTLISDPNLPLNVTFLGLTVDSINRRLLAVIHAIPPLSPFNALASYDLSSFQRVFLTNLQSNDDDEIQIANDVTVDYSGNAYVTNSVGNFIWKVNTQGEASIFSISLAFTAYPIPRDLPSSLLPYESCGLNGIDYVKKGYGYLLVVQTNTGKLFKVDADDGKARLVLMNKDLTGADGIAVRSDGVVAVVSQYKLWLLKSQDNWGEAIIYDEIALNTEKFPTSVVTKEDEVKQYVLYGSVHEGILGKGEKELFGIEEIQSSHDSEDEMIWMFVIIGLGLAYFMYWRFQMGKLVNNMSKKVA</sequence>
<dbReference type="OrthoDB" id="1885092at2759"/>
<dbReference type="Proteomes" id="UP000554482">
    <property type="component" value="Unassembled WGS sequence"/>
</dbReference>
<keyword evidence="1" id="KW-1133">Transmembrane helix</keyword>
<keyword evidence="1" id="KW-0472">Membrane</keyword>
<protein>
    <submittedName>
        <fullName evidence="3">Nhl domain-containing protein</fullName>
    </submittedName>
</protein>
<evidence type="ECO:0000256" key="1">
    <source>
        <dbReference type="SAM" id="Phobius"/>
    </source>
</evidence>
<organism evidence="3 4">
    <name type="scientific">Thalictrum thalictroides</name>
    <name type="common">Rue-anemone</name>
    <name type="synonym">Anemone thalictroides</name>
    <dbReference type="NCBI Taxonomy" id="46969"/>
    <lineage>
        <taxon>Eukaryota</taxon>
        <taxon>Viridiplantae</taxon>
        <taxon>Streptophyta</taxon>
        <taxon>Embryophyta</taxon>
        <taxon>Tracheophyta</taxon>
        <taxon>Spermatophyta</taxon>
        <taxon>Magnoliopsida</taxon>
        <taxon>Ranunculales</taxon>
        <taxon>Ranunculaceae</taxon>
        <taxon>Thalictroideae</taxon>
        <taxon>Thalictrum</taxon>
    </lineage>
</organism>
<evidence type="ECO:0000313" key="3">
    <source>
        <dbReference type="EMBL" id="KAF5203953.1"/>
    </source>
</evidence>